<sequence>MSDSYYELIDENDPIGAKFRATDMARGTWSASIQHGAPVSALLVRALERCEHRADTRLSRVAIDLMGGVPSEGDLWVHAQLERPGKQIELVGAEMLAPGPDGAPRVVARASGWRMLRLDTTAVAHTGVEPLPPLEQARSRDMAKNWEPNYVHSVDWRWLTVPQAPGPGESWLKPTVDLVKGEAMTPLQRLFAVADDANGIGSKIDIRKWTFLNTDLVVHIHRVPDGEWIGIRADTNYGPDGIGATVGTLFDQNGAVGAIQQSVLVRPRPPKVT</sequence>
<dbReference type="PATRIC" id="fig|451644.5.peg.2773"/>
<accession>A0A0J8U971</accession>
<organism evidence="3 4">
    <name type="scientific">Mycolicibacterium conceptionense</name>
    <dbReference type="NCBI Taxonomy" id="451644"/>
    <lineage>
        <taxon>Bacteria</taxon>
        <taxon>Bacillati</taxon>
        <taxon>Actinomycetota</taxon>
        <taxon>Actinomycetes</taxon>
        <taxon>Mycobacteriales</taxon>
        <taxon>Mycobacteriaceae</taxon>
        <taxon>Mycolicibacterium</taxon>
    </lineage>
</organism>
<dbReference type="InterPro" id="IPR029069">
    <property type="entry name" value="HotDog_dom_sf"/>
</dbReference>
<evidence type="ECO:0000259" key="2">
    <source>
        <dbReference type="Pfam" id="PF20789"/>
    </source>
</evidence>
<dbReference type="RefSeq" id="WP_019343769.1">
    <property type="nucleotide sequence ID" value="NZ_AGSZ01000078.1"/>
</dbReference>
<gene>
    <name evidence="3" type="ORF">ACT17_13405</name>
</gene>
<protein>
    <submittedName>
        <fullName evidence="3">Thioesterase</fullName>
    </submittedName>
</protein>
<reference evidence="3 4" key="1">
    <citation type="submission" date="2015-06" db="EMBL/GenBank/DDBJ databases">
        <title>Genome sequence of Mycobacterium conceptionense strain MLE.</title>
        <authorList>
            <person name="Greninger A.L."/>
            <person name="Cunningham G."/>
            <person name="Chiu C.Y."/>
            <person name="Miller S."/>
        </authorList>
    </citation>
    <scope>NUCLEOTIDE SEQUENCE [LARGE SCALE GENOMIC DNA]</scope>
    <source>
        <strain evidence="3 4">MLE</strain>
    </source>
</reference>
<dbReference type="SUPFAM" id="SSF54637">
    <property type="entry name" value="Thioesterase/thiol ester dehydrase-isomerase"/>
    <property type="match status" value="1"/>
</dbReference>
<proteinExistence type="predicted"/>
<evidence type="ECO:0000259" key="1">
    <source>
        <dbReference type="Pfam" id="PF13622"/>
    </source>
</evidence>
<dbReference type="EMBL" id="LFOD01000010">
    <property type="protein sequence ID" value="KMV17961.1"/>
    <property type="molecule type" value="Genomic_DNA"/>
</dbReference>
<dbReference type="InterPro" id="IPR042171">
    <property type="entry name" value="Acyl-CoA_hotdog"/>
</dbReference>
<dbReference type="InterPro" id="IPR049450">
    <property type="entry name" value="ACOT8-like_C"/>
</dbReference>
<feature type="domain" description="Acyl-CoA thioesterase-like C-terminal" evidence="2">
    <location>
        <begin position="136"/>
        <end position="265"/>
    </location>
</feature>
<dbReference type="InterPro" id="IPR049449">
    <property type="entry name" value="TesB_ACOT8-like_N"/>
</dbReference>
<name>A0A0J8U971_9MYCO</name>
<comment type="caution">
    <text evidence="3">The sequence shown here is derived from an EMBL/GenBank/DDBJ whole genome shotgun (WGS) entry which is preliminary data.</text>
</comment>
<dbReference type="AlphaFoldDB" id="A0A0J8U971"/>
<feature type="domain" description="Acyl-CoA thioesterase-like N-terminal HotDog" evidence="1">
    <location>
        <begin position="26"/>
        <end position="115"/>
    </location>
</feature>
<dbReference type="Pfam" id="PF20789">
    <property type="entry name" value="4HBT_3C"/>
    <property type="match status" value="1"/>
</dbReference>
<dbReference type="Gene3D" id="2.40.160.210">
    <property type="entry name" value="Acyl-CoA thioesterase, double hotdog domain"/>
    <property type="match status" value="1"/>
</dbReference>
<dbReference type="OrthoDB" id="1413770at2"/>
<evidence type="ECO:0000313" key="3">
    <source>
        <dbReference type="EMBL" id="KMV17961.1"/>
    </source>
</evidence>
<dbReference type="Pfam" id="PF13622">
    <property type="entry name" value="4HBT_3"/>
    <property type="match status" value="1"/>
</dbReference>
<evidence type="ECO:0000313" key="4">
    <source>
        <dbReference type="Proteomes" id="UP000037594"/>
    </source>
</evidence>
<dbReference type="Proteomes" id="UP000037594">
    <property type="component" value="Unassembled WGS sequence"/>
</dbReference>